<dbReference type="InterPro" id="IPR037066">
    <property type="entry name" value="Plug_dom_sf"/>
</dbReference>
<feature type="domain" description="Peptidase M56" evidence="3">
    <location>
        <begin position="121"/>
        <end position="248"/>
    </location>
</feature>
<dbReference type="SUPFAM" id="SSF56935">
    <property type="entry name" value="Porins"/>
    <property type="match status" value="2"/>
</dbReference>
<feature type="transmembrane region" description="Helical" evidence="2">
    <location>
        <begin position="6"/>
        <end position="22"/>
    </location>
</feature>
<keyword evidence="1" id="KW-0813">Transport</keyword>
<dbReference type="Gene3D" id="2.170.130.10">
    <property type="entry name" value="TonB-dependent receptor, plug domain"/>
    <property type="match status" value="2"/>
</dbReference>
<organism evidence="4 5">
    <name type="scientific">Thalassobellus suaedae</name>
    <dbReference type="NCBI Taxonomy" id="3074124"/>
    <lineage>
        <taxon>Bacteria</taxon>
        <taxon>Pseudomonadati</taxon>
        <taxon>Bacteroidota</taxon>
        <taxon>Flavobacteriia</taxon>
        <taxon>Flavobacteriales</taxon>
        <taxon>Flavobacteriaceae</taxon>
        <taxon>Thalassobellus</taxon>
    </lineage>
</organism>
<name>A0ABY9Y3X9_9FLAO</name>
<dbReference type="InterPro" id="IPR052173">
    <property type="entry name" value="Beta-lactam_resp_regulator"/>
</dbReference>
<dbReference type="InterPro" id="IPR008756">
    <property type="entry name" value="Peptidase_M56"/>
</dbReference>
<comment type="subcellular location">
    <subcellularLocation>
        <location evidence="1">Cell outer membrane</location>
        <topology evidence="1">Multi-pass membrane protein</topology>
    </subcellularLocation>
</comment>
<keyword evidence="1" id="KW-1134">Transmembrane beta strand</keyword>
<accession>A0ABY9Y3X9</accession>
<dbReference type="Proteomes" id="UP001303407">
    <property type="component" value="Chromosome"/>
</dbReference>
<dbReference type="EMBL" id="CP134536">
    <property type="protein sequence ID" value="WNH12943.1"/>
    <property type="molecule type" value="Genomic_DNA"/>
</dbReference>
<feature type="transmembrane region" description="Helical" evidence="2">
    <location>
        <begin position="122"/>
        <end position="142"/>
    </location>
</feature>
<keyword evidence="5" id="KW-1185">Reference proteome</keyword>
<comment type="similarity">
    <text evidence="1">Belongs to the TonB-dependent receptor family.</text>
</comment>
<evidence type="ECO:0000256" key="2">
    <source>
        <dbReference type="SAM" id="Phobius"/>
    </source>
</evidence>
<keyword evidence="1 2" id="KW-0812">Transmembrane</keyword>
<evidence type="ECO:0000259" key="3">
    <source>
        <dbReference type="Pfam" id="PF05569"/>
    </source>
</evidence>
<keyword evidence="2" id="KW-1133">Transmembrane helix</keyword>
<sequence>MEYLLKASAVIAIFYLCYKLFLQRDTFFQFNRVFLLIGLITAFTIPFVVIPIYIEYTPIDLSNLTIDTSTITENVEEPFNFIDLIPFIYLFGVIVFSIRFIMQLVSLSRVIIKNKRDKQNHFTIITTTNNILPFSYFKWIVFNPTLFNKEELKQILAHEIVHVKQYHSIDNIVTQLACIVLWFNPFIWLYNKDLKQNLEFIADQKVQQKTDCKKSYQYTLLKTSMPTHQLALTNNFYNSLIKKRIVMLHKPKSKKINQLKYALVIPLLAVFLMSFNTEEVYVKKEIAQKNQEEKIANTYIIKKNTTDTELKQIKSAIINNGGEFTYTHKRNSKREIIDLKFEIKNKGTGNYTSMPLFELVYFGTFHNGGIFISGDKKGVKKMIEEKRKEETKKTSPWKVSEERNNTVFLSADTLYVNDKPNTLEKLANDFKKDPIFILNGKEITKKEFVKINELNINSITVLKNESATKVYGEKGKNGVIMIDMKSENSKLATLKLKSNALYIIDGKESSAKDLENIHPDDIESIDVFKDEKATEKYGDKGKNGVVEITTKSDKWKTKFIEGKPFNKVTVTGYGKPSDSINGNHNIRVRATSSTKDKAPLIIVDGKITPNKKLEEIDESNIEYINVLKDKKATEKYGRKGKNGVIEITTKK</sequence>
<dbReference type="Pfam" id="PF05569">
    <property type="entry name" value="Peptidase_M56"/>
    <property type="match status" value="1"/>
</dbReference>
<protein>
    <submittedName>
        <fullName evidence="4">M56 family metallopeptidase</fullName>
    </submittedName>
</protein>
<evidence type="ECO:0000256" key="1">
    <source>
        <dbReference type="PROSITE-ProRule" id="PRU01360"/>
    </source>
</evidence>
<dbReference type="PROSITE" id="PS52016">
    <property type="entry name" value="TONB_DEPENDENT_REC_3"/>
    <property type="match status" value="1"/>
</dbReference>
<dbReference type="PANTHER" id="PTHR34978:SF3">
    <property type="entry name" value="SLR0241 PROTEIN"/>
    <property type="match status" value="1"/>
</dbReference>
<dbReference type="RefSeq" id="WP_415862923.1">
    <property type="nucleotide sequence ID" value="NZ_CP134536.1"/>
</dbReference>
<feature type="transmembrane region" description="Helical" evidence="2">
    <location>
        <begin position="84"/>
        <end position="102"/>
    </location>
</feature>
<reference evidence="4 5" key="1">
    <citation type="submission" date="2023-09" db="EMBL/GenBank/DDBJ databases">
        <title>Thalassobella suaedae gen. nov., sp. nov., a marine bacterium of the family Flavobacteriaceae isolated from a halophyte Suaeda japonica.</title>
        <authorList>
            <person name="Lee S.Y."/>
            <person name="Hwang C.Y."/>
        </authorList>
    </citation>
    <scope>NUCLEOTIDE SEQUENCE [LARGE SCALE GENOMIC DNA]</scope>
    <source>
        <strain evidence="4 5">HL-DH10</strain>
    </source>
</reference>
<feature type="transmembrane region" description="Helical" evidence="2">
    <location>
        <begin position="34"/>
        <end position="54"/>
    </location>
</feature>
<evidence type="ECO:0000313" key="4">
    <source>
        <dbReference type="EMBL" id="WNH12943.1"/>
    </source>
</evidence>
<dbReference type="CDD" id="cd07341">
    <property type="entry name" value="M56_BlaR1_MecR1_like"/>
    <property type="match status" value="1"/>
</dbReference>
<gene>
    <name evidence="4" type="ORF">RHP49_01510</name>
</gene>
<proteinExistence type="inferred from homology"/>
<dbReference type="InterPro" id="IPR039426">
    <property type="entry name" value="TonB-dep_rcpt-like"/>
</dbReference>
<evidence type="ECO:0000313" key="5">
    <source>
        <dbReference type="Proteomes" id="UP001303407"/>
    </source>
</evidence>
<dbReference type="PANTHER" id="PTHR34978">
    <property type="entry name" value="POSSIBLE SENSOR-TRANSDUCER PROTEIN BLAR"/>
    <property type="match status" value="1"/>
</dbReference>
<keyword evidence="1 2" id="KW-0472">Membrane</keyword>
<keyword evidence="1" id="KW-0998">Cell outer membrane</keyword>